<gene>
    <name evidence="2" type="ORF">D8674_019990</name>
</gene>
<keyword evidence="3" id="KW-1185">Reference proteome</keyword>
<dbReference type="AlphaFoldDB" id="A0A5N5G9I4"/>
<proteinExistence type="predicted"/>
<sequence length="94" mass="10838">MELESWRELQTALRKGSSLLKRFLHHKSRGDETLKLHSRTKVKCVGSHHGITEGSSSVHQAKKYILGSFYTAMNLMILNFLHLLMIFGLTYLHK</sequence>
<dbReference type="Proteomes" id="UP000327157">
    <property type="component" value="Chromosome 17"/>
</dbReference>
<evidence type="ECO:0000313" key="3">
    <source>
        <dbReference type="Proteomes" id="UP000327157"/>
    </source>
</evidence>
<feature type="transmembrane region" description="Helical" evidence="1">
    <location>
        <begin position="69"/>
        <end position="92"/>
    </location>
</feature>
<evidence type="ECO:0000313" key="2">
    <source>
        <dbReference type="EMBL" id="KAB2611958.1"/>
    </source>
</evidence>
<evidence type="ECO:0000256" key="1">
    <source>
        <dbReference type="SAM" id="Phobius"/>
    </source>
</evidence>
<reference evidence="2 3" key="1">
    <citation type="submission" date="2019-09" db="EMBL/GenBank/DDBJ databases">
        <authorList>
            <person name="Ou C."/>
        </authorList>
    </citation>
    <scope>NUCLEOTIDE SEQUENCE [LARGE SCALE GENOMIC DNA]</scope>
    <source>
        <strain evidence="2">S2</strain>
        <tissue evidence="2">Leaf</tissue>
    </source>
</reference>
<keyword evidence="1" id="KW-0472">Membrane</keyword>
<reference evidence="2 3" key="3">
    <citation type="submission" date="2019-11" db="EMBL/GenBank/DDBJ databases">
        <title>A de novo genome assembly of a pear dwarfing rootstock.</title>
        <authorList>
            <person name="Wang F."/>
            <person name="Wang J."/>
            <person name="Li S."/>
            <person name="Zhang Y."/>
            <person name="Fang M."/>
            <person name="Ma L."/>
            <person name="Zhao Y."/>
            <person name="Jiang S."/>
        </authorList>
    </citation>
    <scope>NUCLEOTIDE SEQUENCE [LARGE SCALE GENOMIC DNA]</scope>
    <source>
        <strain evidence="2">S2</strain>
        <tissue evidence="2">Leaf</tissue>
    </source>
</reference>
<name>A0A5N5G9I4_9ROSA</name>
<comment type="caution">
    <text evidence="2">The sequence shown here is derived from an EMBL/GenBank/DDBJ whole genome shotgun (WGS) entry which is preliminary data.</text>
</comment>
<accession>A0A5N5G9I4</accession>
<organism evidence="2 3">
    <name type="scientific">Pyrus ussuriensis x Pyrus communis</name>
    <dbReference type="NCBI Taxonomy" id="2448454"/>
    <lineage>
        <taxon>Eukaryota</taxon>
        <taxon>Viridiplantae</taxon>
        <taxon>Streptophyta</taxon>
        <taxon>Embryophyta</taxon>
        <taxon>Tracheophyta</taxon>
        <taxon>Spermatophyta</taxon>
        <taxon>Magnoliopsida</taxon>
        <taxon>eudicotyledons</taxon>
        <taxon>Gunneridae</taxon>
        <taxon>Pentapetalae</taxon>
        <taxon>rosids</taxon>
        <taxon>fabids</taxon>
        <taxon>Rosales</taxon>
        <taxon>Rosaceae</taxon>
        <taxon>Amygdaloideae</taxon>
        <taxon>Maleae</taxon>
        <taxon>Pyrus</taxon>
    </lineage>
</organism>
<reference evidence="3" key="2">
    <citation type="submission" date="2019-10" db="EMBL/GenBank/DDBJ databases">
        <title>A de novo genome assembly of a pear dwarfing rootstock.</title>
        <authorList>
            <person name="Wang F."/>
            <person name="Wang J."/>
            <person name="Li S."/>
            <person name="Zhang Y."/>
            <person name="Fang M."/>
            <person name="Ma L."/>
            <person name="Zhao Y."/>
            <person name="Jiang S."/>
        </authorList>
    </citation>
    <scope>NUCLEOTIDE SEQUENCE [LARGE SCALE GENOMIC DNA]</scope>
</reference>
<keyword evidence="1" id="KW-0812">Transmembrane</keyword>
<protein>
    <submittedName>
        <fullName evidence="2">PsbQ-like protein 3</fullName>
    </submittedName>
</protein>
<keyword evidence="1" id="KW-1133">Transmembrane helix</keyword>
<dbReference type="EMBL" id="SMOL01000487">
    <property type="protein sequence ID" value="KAB2611958.1"/>
    <property type="molecule type" value="Genomic_DNA"/>
</dbReference>